<dbReference type="AlphaFoldDB" id="A0A6M8SNQ7"/>
<dbReference type="InterPro" id="IPR011010">
    <property type="entry name" value="DNA_brk_join_enz"/>
</dbReference>
<dbReference type="EMBL" id="CP054143">
    <property type="protein sequence ID" value="QKJ66825.1"/>
    <property type="molecule type" value="Genomic_DNA"/>
</dbReference>
<dbReference type="GO" id="GO:0006310">
    <property type="term" value="P:DNA recombination"/>
    <property type="evidence" value="ECO:0007669"/>
    <property type="project" value="UniProtKB-KW"/>
</dbReference>
<dbReference type="GO" id="GO:0003677">
    <property type="term" value="F:DNA binding"/>
    <property type="evidence" value="ECO:0007669"/>
    <property type="project" value="InterPro"/>
</dbReference>
<reference evidence="2 3" key="1">
    <citation type="submission" date="2020-05" db="EMBL/GenBank/DDBJ databases">
        <title>Complete genome sequence of Deefgea sp. D17.</title>
        <authorList>
            <person name="Bae J.-W."/>
            <person name="Han J.E."/>
        </authorList>
    </citation>
    <scope>NUCLEOTIDE SEQUENCE [LARGE SCALE GENOMIC DNA]</scope>
    <source>
        <strain evidence="2 3">D17</strain>
    </source>
</reference>
<evidence type="ECO:0000313" key="3">
    <source>
        <dbReference type="Proteomes" id="UP000504844"/>
    </source>
</evidence>
<dbReference type="RefSeq" id="WP_173533329.1">
    <property type="nucleotide sequence ID" value="NZ_CP054143.1"/>
</dbReference>
<dbReference type="KEGG" id="dee:HQN60_08985"/>
<dbReference type="Proteomes" id="UP000504844">
    <property type="component" value="Chromosome"/>
</dbReference>
<keyword evidence="3" id="KW-1185">Reference proteome</keyword>
<evidence type="ECO:0000313" key="2">
    <source>
        <dbReference type="EMBL" id="QKJ66825.1"/>
    </source>
</evidence>
<proteinExistence type="predicted"/>
<dbReference type="GO" id="GO:0015074">
    <property type="term" value="P:DNA integration"/>
    <property type="evidence" value="ECO:0007669"/>
    <property type="project" value="InterPro"/>
</dbReference>
<accession>A0A6M8SNQ7</accession>
<keyword evidence="1" id="KW-0233">DNA recombination</keyword>
<evidence type="ECO:0000256" key="1">
    <source>
        <dbReference type="ARBA" id="ARBA00023172"/>
    </source>
</evidence>
<protein>
    <submittedName>
        <fullName evidence="2">Site-specific integrase</fullName>
    </submittedName>
</protein>
<gene>
    <name evidence="2" type="ORF">HQN60_08985</name>
</gene>
<dbReference type="InterPro" id="IPR013762">
    <property type="entry name" value="Integrase-like_cat_sf"/>
</dbReference>
<sequence>MLDGLIPDLTFPALKYGRLEIPLDLRALLYKSGAKINSRKVFGMIAAGQLGQPLHERLPLVMKIHEELTAKIVGGESKYSIITYLKCLKNFFTWAEDCVQGLSLELVEDTYRHWCDFLVNRQRLKQIKNVTAYHLGLIVSRILDLVLERTQPLIVSTRLRRKRRAVRAVGIAADKQNLADSFAFGHICLDVIKSLSFDAIFGPLPIKIQLRDGKTLEHWSKSRDPINVIALQPDYKAKSYAEKVRQDRANREADRTLRTRHPVANLRVVTELLVFIAQTGMNLAQAFSLLRDEFSYKSTIDGYEVRSYKARRKGEVLFEFYSEYKTLFQDYLVWRDKVFGDSSDRLFPLFRIHGALESTPPDFMEFKKKICIPSGVPFIGPQQLRKTRINWLLRQSLNPDLTAEQAQHTKATLLRDYEKPSLQVALVEIIQFWQENDPLLAGSPMPGPTMGVCDGVPTPFSDLPPEATKPDCSNPVGCLFCEHYRDIDSADYVWATASMLYFNTIILQHYRPMLKGKADTACHIELAIEVLTKKLKWYSDSNLHRKAWVEEANEKLAEGEFHAHWHYLIKSAEGI</sequence>
<dbReference type="Gene3D" id="1.10.443.10">
    <property type="entry name" value="Intergrase catalytic core"/>
    <property type="match status" value="1"/>
</dbReference>
<organism evidence="2 3">
    <name type="scientific">Deefgea piscis</name>
    <dbReference type="NCBI Taxonomy" id="2739061"/>
    <lineage>
        <taxon>Bacteria</taxon>
        <taxon>Pseudomonadati</taxon>
        <taxon>Pseudomonadota</taxon>
        <taxon>Betaproteobacteria</taxon>
        <taxon>Neisseriales</taxon>
        <taxon>Chitinibacteraceae</taxon>
        <taxon>Deefgea</taxon>
    </lineage>
</organism>
<name>A0A6M8SNQ7_9NEIS</name>
<dbReference type="SUPFAM" id="SSF56349">
    <property type="entry name" value="DNA breaking-rejoining enzymes"/>
    <property type="match status" value="1"/>
</dbReference>